<organism evidence="2 3">
    <name type="scientific">Faecalibacterium gallinarum</name>
    <dbReference type="NCBI Taxonomy" id="2903556"/>
    <lineage>
        <taxon>Bacteria</taxon>
        <taxon>Bacillati</taxon>
        <taxon>Bacillota</taxon>
        <taxon>Clostridia</taxon>
        <taxon>Eubacteriales</taxon>
        <taxon>Oscillospiraceae</taxon>
        <taxon>Faecalibacterium</taxon>
    </lineage>
</organism>
<name>A0AA37IY02_9FIRM</name>
<sequence length="95" mass="9812">MDLEHTLLKLGAAALAAAFWQKAAFWAALGLAGTWIGIPAAPPLGALGLAAALLTALGLGWLWLPPPLPLPPETLLEPPEPCPLRLADLCTAECV</sequence>
<keyword evidence="3" id="KW-1185">Reference proteome</keyword>
<proteinExistence type="predicted"/>
<dbReference type="Proteomes" id="UP001055185">
    <property type="component" value="Unassembled WGS sequence"/>
</dbReference>
<evidence type="ECO:0000313" key="3">
    <source>
        <dbReference type="Proteomes" id="UP001055185"/>
    </source>
</evidence>
<comment type="caution">
    <text evidence="2">The sequence shown here is derived from an EMBL/GenBank/DDBJ whole genome shotgun (WGS) entry which is preliminary data.</text>
</comment>
<evidence type="ECO:0000313" key="2">
    <source>
        <dbReference type="EMBL" id="GJN64389.1"/>
    </source>
</evidence>
<dbReference type="AlphaFoldDB" id="A0AA37IY02"/>
<feature type="transmembrane region" description="Helical" evidence="1">
    <location>
        <begin position="12"/>
        <end position="32"/>
    </location>
</feature>
<protein>
    <submittedName>
        <fullName evidence="2">Uncharacterized protein</fullName>
    </submittedName>
</protein>
<gene>
    <name evidence="2" type="ORF">JCM17207_10140</name>
</gene>
<keyword evidence="1" id="KW-0812">Transmembrane</keyword>
<evidence type="ECO:0000256" key="1">
    <source>
        <dbReference type="SAM" id="Phobius"/>
    </source>
</evidence>
<keyword evidence="1" id="KW-1133">Transmembrane helix</keyword>
<dbReference type="EMBL" id="BQKV01000031">
    <property type="protein sequence ID" value="GJN64389.1"/>
    <property type="molecule type" value="Genomic_DNA"/>
</dbReference>
<reference evidence="2" key="1">
    <citation type="journal article" date="2022" name="Int. J. Syst. Evol. Microbiol.">
        <title>Genome-based, phenotypic and chemotaxonomic classification of Faecalibacterium strains: proposal of three novel species Faecalibacterium duncaniae sp. nov., Faecalibacterium hattorii sp. nov. and Faecalibacterium gallinarum sp. nov. .</title>
        <authorList>
            <person name="Sakamoto M."/>
            <person name="Sakurai N."/>
            <person name="Tanno H."/>
            <person name="Iino T."/>
            <person name="Ohkuma M."/>
            <person name="Endo A."/>
        </authorList>
    </citation>
    <scope>NUCLEOTIDE SEQUENCE</scope>
    <source>
        <strain evidence="2">JCM 17207</strain>
    </source>
</reference>
<dbReference type="RefSeq" id="WP_238316587.1">
    <property type="nucleotide sequence ID" value="NZ_BQKV01000031.1"/>
</dbReference>
<feature type="transmembrane region" description="Helical" evidence="1">
    <location>
        <begin position="44"/>
        <end position="64"/>
    </location>
</feature>
<accession>A0AA37IY02</accession>
<keyword evidence="1" id="KW-0472">Membrane</keyword>